<dbReference type="RefSeq" id="WP_218468749.1">
    <property type="nucleotide sequence ID" value="NZ_JADRCR010000019.1"/>
</dbReference>
<evidence type="ECO:0000313" key="2">
    <source>
        <dbReference type="Proteomes" id="UP001296921"/>
    </source>
</evidence>
<evidence type="ECO:0000313" key="1">
    <source>
        <dbReference type="EMBL" id="MBK5145931.1"/>
    </source>
</evidence>
<dbReference type="NCBIfam" id="TIGR01644">
    <property type="entry name" value="phage_P2_V"/>
    <property type="match status" value="1"/>
</dbReference>
<proteinExistence type="predicted"/>
<dbReference type="Pfam" id="PF18946">
    <property type="entry name" value="Apex"/>
    <property type="match status" value="1"/>
</dbReference>
<sequence length="190" mass="19960">MNLEYGTVTAWNAKTCRIRVELHESSLPSYWLQVPQGYSKSSKRRCPVELGTQVAILLKENGVDGVLLGAVYSEAEPPPMTDDDTDYIDYKDGTKVSYSPSEHHLDLNIAQGTVSITAPAGVIINASAGVTINTASGVAIHASEGTTLNGNLTVNGTIDATGDVTANGISLITHPHSGVKQGNDDSGPPK</sequence>
<keyword evidence="2" id="KW-1185">Reference proteome</keyword>
<dbReference type="EMBL" id="JADRCR010000019">
    <property type="protein sequence ID" value="MBK5145931.1"/>
    <property type="molecule type" value="Genomic_DNA"/>
</dbReference>
<dbReference type="InterPro" id="IPR013046">
    <property type="entry name" value="GpV/Gp45"/>
</dbReference>
<comment type="caution">
    <text evidence="1">The sequence shown here is derived from an EMBL/GenBank/DDBJ whole genome shotgun (WGS) entry which is preliminary data.</text>
</comment>
<name>A0ABS1IVZ7_9GAMM</name>
<reference evidence="1 2" key="1">
    <citation type="submission" date="2020-11" db="EMBL/GenBank/DDBJ databases">
        <title>Insectihabitans protaetiae gen. nov. sp. nov. and Insectihabitans allomyrinae sp. nov., isolated from larvae of Protaetia brevitarsis seulensis and Allomyrina dichotoma, respectively.</title>
        <authorList>
            <person name="Lee S.D."/>
            <person name="Byeon Y.-S."/>
            <person name="Kim S.-M."/>
            <person name="Yang H.L."/>
            <person name="Kim I.S."/>
        </authorList>
    </citation>
    <scope>NUCLEOTIDE SEQUENCE [LARGE SCALE GENOMIC DNA]</scope>
    <source>
        <strain evidence="1 2">BWR-B9</strain>
    </source>
</reference>
<dbReference type="Proteomes" id="UP001296921">
    <property type="component" value="Unassembled WGS sequence"/>
</dbReference>
<protein>
    <submittedName>
        <fullName evidence="1">Phage baseplate assembly protein V</fullName>
    </submittedName>
</protein>
<accession>A0ABS1IVZ7</accession>
<gene>
    <name evidence="1" type="ORF">I2494_19880</name>
</gene>
<dbReference type="InterPro" id="IPR044033">
    <property type="entry name" value="GpV-like_apex"/>
</dbReference>
<organism evidence="1 2">
    <name type="scientific">Limnobaculum allomyrinae</name>
    <dbReference type="NCBI Taxonomy" id="2791986"/>
    <lineage>
        <taxon>Bacteria</taxon>
        <taxon>Pseudomonadati</taxon>
        <taxon>Pseudomonadota</taxon>
        <taxon>Gammaproteobacteria</taxon>
        <taxon>Enterobacterales</taxon>
        <taxon>Budviciaceae</taxon>
        <taxon>Limnobaculum</taxon>
    </lineage>
</organism>